<dbReference type="InterPro" id="IPR055235">
    <property type="entry name" value="ASD1_cat"/>
</dbReference>
<dbReference type="InterPro" id="IPR008979">
    <property type="entry name" value="Galactose-bd-like_sf"/>
</dbReference>
<dbReference type="SMART" id="SM00813">
    <property type="entry name" value="Alpha-L-AF_C"/>
    <property type="match status" value="1"/>
</dbReference>
<dbReference type="EC" id="3.2.1.55" evidence="3"/>
<dbReference type="PANTHER" id="PTHR31776">
    <property type="entry name" value="ALPHA-L-ARABINOFURANOSIDASE 1"/>
    <property type="match status" value="1"/>
</dbReference>
<protein>
    <recommendedName>
        <fullName evidence="3">non-reducing end alpha-L-arabinofuranosidase</fullName>
        <ecNumber evidence="3">3.2.1.55</ecNumber>
    </recommendedName>
</protein>
<comment type="catalytic activity">
    <reaction evidence="1">
        <text>Hydrolysis of terminal non-reducing alpha-L-arabinofuranoside residues in alpha-L-arabinosides.</text>
        <dbReference type="EC" id="3.2.1.55"/>
    </reaction>
</comment>
<evidence type="ECO:0000313" key="10">
    <source>
        <dbReference type="EMBL" id="CAI9094726.1"/>
    </source>
</evidence>
<feature type="domain" description="Alpha-L-arabinofuranosidase C-terminal" evidence="9">
    <location>
        <begin position="512"/>
        <end position="700"/>
    </location>
</feature>
<dbReference type="InterPro" id="IPR010720">
    <property type="entry name" value="Alpha-L-AF_C"/>
</dbReference>
<evidence type="ECO:0000256" key="3">
    <source>
        <dbReference type="ARBA" id="ARBA00012670"/>
    </source>
</evidence>
<dbReference type="SUPFAM" id="SSF51445">
    <property type="entry name" value="(Trans)glycosidases"/>
    <property type="match status" value="1"/>
</dbReference>
<evidence type="ECO:0000256" key="8">
    <source>
        <dbReference type="SAM" id="SignalP"/>
    </source>
</evidence>
<name>A0AAV1CH00_OLDCO</name>
<dbReference type="InterPro" id="IPR013780">
    <property type="entry name" value="Glyco_hydro_b"/>
</dbReference>
<dbReference type="Gene3D" id="2.60.120.260">
    <property type="entry name" value="Galactose-binding domain-like"/>
    <property type="match status" value="1"/>
</dbReference>
<dbReference type="PANTHER" id="PTHR31776:SF0">
    <property type="entry name" value="ALPHA-L-ARABINOFURANOSIDASE 1"/>
    <property type="match status" value="1"/>
</dbReference>
<evidence type="ECO:0000256" key="2">
    <source>
        <dbReference type="ARBA" id="ARBA00007186"/>
    </source>
</evidence>
<dbReference type="Gene3D" id="2.60.40.1180">
    <property type="entry name" value="Golgi alpha-mannosidase II"/>
    <property type="match status" value="1"/>
</dbReference>
<dbReference type="InterPro" id="IPR051563">
    <property type="entry name" value="Glycosyl_Hydrolase_51"/>
</dbReference>
<evidence type="ECO:0000259" key="9">
    <source>
        <dbReference type="SMART" id="SM00813"/>
    </source>
</evidence>
<keyword evidence="6" id="KW-0325">Glycoprotein</keyword>
<comment type="similarity">
    <text evidence="2">Belongs to the glycosyl hydrolase 51 family.</text>
</comment>
<feature type="compositionally biased region" description="Basic residues" evidence="7">
    <location>
        <begin position="32"/>
        <end position="61"/>
    </location>
</feature>
<dbReference type="GO" id="GO:0046373">
    <property type="term" value="P:L-arabinose metabolic process"/>
    <property type="evidence" value="ECO:0007669"/>
    <property type="project" value="InterPro"/>
</dbReference>
<dbReference type="Gene3D" id="3.20.20.80">
    <property type="entry name" value="Glycosidases"/>
    <property type="match status" value="1"/>
</dbReference>
<dbReference type="InterPro" id="IPR017853">
    <property type="entry name" value="GH"/>
</dbReference>
<evidence type="ECO:0000256" key="6">
    <source>
        <dbReference type="ARBA" id="ARBA00023180"/>
    </source>
</evidence>
<dbReference type="Pfam" id="PF22848">
    <property type="entry name" value="ASD1_dom"/>
    <property type="match status" value="1"/>
</dbReference>
<evidence type="ECO:0000256" key="7">
    <source>
        <dbReference type="SAM" id="MobiDB-lite"/>
    </source>
</evidence>
<sequence>MDTTQLSILFLVLFCSSFTFDQCFASRDHPYTRNHHSHSHYNHHHHAPYKHHHPTPRHHHPAPTSVHRQAPVHHHAMPPTASLRSSGANTTATLTVDWNSRTKMPPNLFGIFFEEINHAGTGGLWAELVSNRGFEAKDSKGNNATIDPWGTVGGQSDVKISTDHSSLFPRNKIALKVEVLCERCPDTGVGVFNPGYWGMNIVKGKHYKVTLYVRGEEQVDMLVALAEKEGFHQLASHRVQIENAKVWQKVEFTLKAHETDHYARLTITSKKKGVFWLDQVSVMPADTHLGHGFRNDIFNMIQDLSPGFIRFPGGNYVEGDQLNNCLDWKHTLGPWENRPGHYNDAWGYWTDDGMGHFEYFQLAEDLGALPIWVFSIGVSISGLEVEPKFLYPYIQDALDGLEFALGDKHTTWGSVRAAMGHPEPFDLRYVAPGNEDCGKPQYDANYRLFFSAIREAYPDIQIITNCDGSSQQLTLPADIYDYHTYPQDADEMFNEHTHFDKSPRKGAKAFVSEYAVWGNAPGKGNVKAALAESAFLMGLEKNCDIVEFASYAPLLVNDHDRAWNPDAIVFDASQVYGTPSYWMQTFFKASNNATYLKSTLSSAPSQQLLATAILWRDPSKNNELFLRIKVVNFGRCTIKLKIIINKVGPSSLRLPSSHVTVMGSDDPLDENSFASPNKVKPFEYPWNNGGDMEIKVYPHTLTALDIAQDHTGEGA</sequence>
<proteinExistence type="inferred from homology"/>
<reference evidence="10" key="1">
    <citation type="submission" date="2023-03" db="EMBL/GenBank/DDBJ databases">
        <authorList>
            <person name="Julca I."/>
        </authorList>
    </citation>
    <scope>NUCLEOTIDE SEQUENCE</scope>
</reference>
<keyword evidence="4 8" id="KW-0732">Signal</keyword>
<dbReference type="Pfam" id="PF02018">
    <property type="entry name" value="CBM_4_9"/>
    <property type="match status" value="1"/>
</dbReference>
<feature type="chain" id="PRO_5043370621" description="non-reducing end alpha-L-arabinofuranosidase" evidence="8">
    <location>
        <begin position="26"/>
        <end position="715"/>
    </location>
</feature>
<evidence type="ECO:0000256" key="4">
    <source>
        <dbReference type="ARBA" id="ARBA00022729"/>
    </source>
</evidence>
<keyword evidence="5" id="KW-0378">Hydrolase</keyword>
<dbReference type="FunFam" id="3.20.20.80:FF:000025">
    <property type="entry name" value="Alpha-L-arabinofuranosidase 1"/>
    <property type="match status" value="1"/>
</dbReference>
<dbReference type="Proteomes" id="UP001161247">
    <property type="component" value="Chromosome 2"/>
</dbReference>
<evidence type="ECO:0000256" key="5">
    <source>
        <dbReference type="ARBA" id="ARBA00022801"/>
    </source>
</evidence>
<dbReference type="GO" id="GO:0046556">
    <property type="term" value="F:alpha-L-arabinofuranosidase activity"/>
    <property type="evidence" value="ECO:0007669"/>
    <property type="project" value="UniProtKB-EC"/>
</dbReference>
<dbReference type="Pfam" id="PF06964">
    <property type="entry name" value="Alpha-L-AF_C"/>
    <property type="match status" value="1"/>
</dbReference>
<dbReference type="AlphaFoldDB" id="A0AAV1CH00"/>
<evidence type="ECO:0000256" key="1">
    <source>
        <dbReference type="ARBA" id="ARBA00001462"/>
    </source>
</evidence>
<keyword evidence="11" id="KW-1185">Reference proteome</keyword>
<feature type="region of interest" description="Disordered" evidence="7">
    <location>
        <begin position="32"/>
        <end position="87"/>
    </location>
</feature>
<dbReference type="SUPFAM" id="SSF49785">
    <property type="entry name" value="Galactose-binding domain-like"/>
    <property type="match status" value="1"/>
</dbReference>
<accession>A0AAV1CH00</accession>
<dbReference type="EMBL" id="OX459119">
    <property type="protein sequence ID" value="CAI9094726.1"/>
    <property type="molecule type" value="Genomic_DNA"/>
</dbReference>
<gene>
    <name evidence="10" type="ORF">OLC1_LOCUS5829</name>
</gene>
<evidence type="ECO:0000313" key="11">
    <source>
        <dbReference type="Proteomes" id="UP001161247"/>
    </source>
</evidence>
<feature type="signal peptide" evidence="8">
    <location>
        <begin position="1"/>
        <end position="25"/>
    </location>
</feature>
<dbReference type="InterPro" id="IPR003305">
    <property type="entry name" value="CenC_carb-bd"/>
</dbReference>
<organism evidence="10 11">
    <name type="scientific">Oldenlandia corymbosa var. corymbosa</name>
    <dbReference type="NCBI Taxonomy" id="529605"/>
    <lineage>
        <taxon>Eukaryota</taxon>
        <taxon>Viridiplantae</taxon>
        <taxon>Streptophyta</taxon>
        <taxon>Embryophyta</taxon>
        <taxon>Tracheophyta</taxon>
        <taxon>Spermatophyta</taxon>
        <taxon>Magnoliopsida</taxon>
        <taxon>eudicotyledons</taxon>
        <taxon>Gunneridae</taxon>
        <taxon>Pentapetalae</taxon>
        <taxon>asterids</taxon>
        <taxon>lamiids</taxon>
        <taxon>Gentianales</taxon>
        <taxon>Rubiaceae</taxon>
        <taxon>Rubioideae</taxon>
        <taxon>Spermacoceae</taxon>
        <taxon>Hedyotis-Oldenlandia complex</taxon>
        <taxon>Oldenlandia</taxon>
    </lineage>
</organism>